<dbReference type="GO" id="GO:0000105">
    <property type="term" value="P:L-histidine biosynthetic process"/>
    <property type="evidence" value="ECO:0007669"/>
    <property type="project" value="UniProtKB-UniRule"/>
</dbReference>
<dbReference type="InterPro" id="IPR002496">
    <property type="entry name" value="PRib_AMP_CycHydrolase_dom"/>
</dbReference>
<evidence type="ECO:0000256" key="10">
    <source>
        <dbReference type="ARBA" id="ARBA00023102"/>
    </source>
</evidence>
<evidence type="ECO:0000256" key="1">
    <source>
        <dbReference type="ARBA" id="ARBA00000024"/>
    </source>
</evidence>
<feature type="binding site" evidence="11">
    <location>
        <position position="94"/>
    </location>
    <ligand>
        <name>Zn(2+)</name>
        <dbReference type="ChEBI" id="CHEBI:29105"/>
        <note>ligand shared between dimeric partners</note>
    </ligand>
</feature>
<dbReference type="FunFam" id="3.10.20.810:FF:000001">
    <property type="entry name" value="Histidine biosynthesis bifunctional protein HisIE"/>
    <property type="match status" value="1"/>
</dbReference>
<keyword evidence="11" id="KW-0862">Zinc</keyword>
<protein>
    <recommendedName>
        <fullName evidence="11">Phosphoribosyl-AMP cyclohydrolase</fullName>
        <shortName evidence="11">PRA-CH</shortName>
        <ecNumber evidence="11">3.5.4.19</ecNumber>
    </recommendedName>
</protein>
<feature type="binding site" evidence="11">
    <location>
        <position position="119"/>
    </location>
    <ligand>
        <name>Zn(2+)</name>
        <dbReference type="ChEBI" id="CHEBI:29105"/>
        <note>ligand shared between dimeric partners</note>
    </ligand>
</feature>
<organism evidence="13 14">
    <name type="scientific">Methyloceanibacter caenitepidi</name>
    <dbReference type="NCBI Taxonomy" id="1384459"/>
    <lineage>
        <taxon>Bacteria</taxon>
        <taxon>Pseudomonadati</taxon>
        <taxon>Pseudomonadota</taxon>
        <taxon>Alphaproteobacteria</taxon>
        <taxon>Hyphomicrobiales</taxon>
        <taxon>Hyphomicrobiaceae</taxon>
        <taxon>Methyloceanibacter</taxon>
    </lineage>
</organism>
<dbReference type="PANTHER" id="PTHR42945">
    <property type="entry name" value="HISTIDINE BIOSYNTHESIS BIFUNCTIONAL PROTEIN"/>
    <property type="match status" value="1"/>
</dbReference>
<comment type="catalytic activity">
    <reaction evidence="1 11">
        <text>1-(5-phospho-beta-D-ribosyl)-5'-AMP + H2O = 1-(5-phospho-beta-D-ribosyl)-5-[(5-phospho-beta-D-ribosylamino)methylideneamino]imidazole-4-carboxamide</text>
        <dbReference type="Rhea" id="RHEA:20049"/>
        <dbReference type="ChEBI" id="CHEBI:15377"/>
        <dbReference type="ChEBI" id="CHEBI:58435"/>
        <dbReference type="ChEBI" id="CHEBI:59457"/>
        <dbReference type="EC" id="3.5.4.19"/>
    </reaction>
</comment>
<dbReference type="EC" id="3.5.4.19" evidence="11"/>
<keyword evidence="11" id="KW-0460">Magnesium</keyword>
<accession>A0A0A8K4H5</accession>
<dbReference type="InterPro" id="IPR026660">
    <property type="entry name" value="PRA-CH"/>
</dbReference>
<comment type="similarity">
    <text evidence="6">In the N-terminal section; belongs to the PRA-CH family.</text>
</comment>
<sequence length="158" mass="17539">MTDAQRFPTIADKTELEEGDTFAPAFDADGLVPAIVTAAETGEVLMFAYMNDEALDRTIETGEAHFWSRSRKALWRKGETSGNTLRIVEMRVDCDQDVLWLTAEMTGAGACCHTGRVSCFYRRVPFGKAAGRKLVMVHTDRQFDPAEVYGDPSPKTKP</sequence>
<comment type="subcellular location">
    <subcellularLocation>
        <location evidence="11">Cytoplasm</location>
    </subcellularLocation>
</comment>
<keyword evidence="11" id="KW-0479">Metal-binding</keyword>
<comment type="function">
    <text evidence="11">Catalyzes the hydrolysis of the adenine ring of phosphoribosyl-AMP.</text>
</comment>
<dbReference type="Gene3D" id="3.10.20.810">
    <property type="entry name" value="Phosphoribosyl-AMP cyclohydrolase"/>
    <property type="match status" value="1"/>
</dbReference>
<dbReference type="NCBIfam" id="NF000768">
    <property type="entry name" value="PRK00051.1"/>
    <property type="match status" value="1"/>
</dbReference>
<keyword evidence="14" id="KW-1185">Reference proteome</keyword>
<dbReference type="HOGENOM" id="CLU_048577_5_0_5"/>
<dbReference type="GO" id="GO:0005737">
    <property type="term" value="C:cytoplasm"/>
    <property type="evidence" value="ECO:0007669"/>
    <property type="project" value="UniProtKB-SubCell"/>
</dbReference>
<feature type="binding site" evidence="11">
    <location>
        <position position="95"/>
    </location>
    <ligand>
        <name>Mg(2+)</name>
        <dbReference type="ChEBI" id="CHEBI:18420"/>
    </ligand>
</feature>
<dbReference type="GO" id="GO:0008270">
    <property type="term" value="F:zinc ion binding"/>
    <property type="evidence" value="ECO:0007669"/>
    <property type="project" value="UniProtKB-UniRule"/>
</dbReference>
<evidence type="ECO:0000256" key="5">
    <source>
        <dbReference type="ARBA" id="ARBA00007731"/>
    </source>
</evidence>
<comment type="cofactor">
    <cofactor evidence="11">
        <name>Mg(2+)</name>
        <dbReference type="ChEBI" id="CHEBI:18420"/>
    </cofactor>
    <text evidence="11">Binds 1 Mg(2+) ion per subunit.</text>
</comment>
<dbReference type="STRING" id="1384459.GL4_2378"/>
<dbReference type="Proteomes" id="UP000031643">
    <property type="component" value="Chromosome"/>
</dbReference>
<evidence type="ECO:0000256" key="2">
    <source>
        <dbReference type="ARBA" id="ARBA00001460"/>
    </source>
</evidence>
<evidence type="ECO:0000256" key="11">
    <source>
        <dbReference type="HAMAP-Rule" id="MF_01021"/>
    </source>
</evidence>
<feature type="binding site" evidence="11">
    <location>
        <position position="97"/>
    </location>
    <ligand>
        <name>Mg(2+)</name>
        <dbReference type="ChEBI" id="CHEBI:18420"/>
    </ligand>
</feature>
<dbReference type="GO" id="GO:0004635">
    <property type="term" value="F:phosphoribosyl-AMP cyclohydrolase activity"/>
    <property type="evidence" value="ECO:0007669"/>
    <property type="project" value="UniProtKB-UniRule"/>
</dbReference>
<comment type="cofactor">
    <cofactor evidence="11">
        <name>Zn(2+)</name>
        <dbReference type="ChEBI" id="CHEBI:29105"/>
    </cofactor>
    <text evidence="11">Binds 1 zinc ion per subunit.</text>
</comment>
<feature type="domain" description="Phosphoribosyl-AMP cyclohydrolase" evidence="12">
    <location>
        <begin position="46"/>
        <end position="121"/>
    </location>
</feature>
<evidence type="ECO:0000256" key="9">
    <source>
        <dbReference type="ARBA" id="ARBA00022801"/>
    </source>
</evidence>
<keyword evidence="10 11" id="KW-0368">Histidine biosynthesis</keyword>
<dbReference type="Pfam" id="PF01502">
    <property type="entry name" value="PRA-CH"/>
    <property type="match status" value="1"/>
</dbReference>
<evidence type="ECO:0000256" key="3">
    <source>
        <dbReference type="ARBA" id="ARBA00005169"/>
    </source>
</evidence>
<keyword evidence="8 11" id="KW-0028">Amino-acid biosynthesis</keyword>
<proteinExistence type="inferred from homology"/>
<dbReference type="RefSeq" id="WP_045367688.1">
    <property type="nucleotide sequence ID" value="NZ_AP014648.1"/>
</dbReference>
<comment type="similarity">
    <text evidence="11">Belongs to the PRA-CH family.</text>
</comment>
<gene>
    <name evidence="11" type="primary">hisI</name>
    <name evidence="13" type="ORF">GL4_2378</name>
</gene>
<dbReference type="HAMAP" id="MF_01021">
    <property type="entry name" value="HisI"/>
    <property type="match status" value="1"/>
</dbReference>
<feature type="binding site" evidence="11">
    <location>
        <position position="112"/>
    </location>
    <ligand>
        <name>Zn(2+)</name>
        <dbReference type="ChEBI" id="CHEBI:29105"/>
        <note>ligand shared between dimeric partners</note>
    </ligand>
</feature>
<comment type="similarity">
    <text evidence="5">In the C-terminal section; belongs to the PRA-PH family.</text>
</comment>
<evidence type="ECO:0000313" key="13">
    <source>
        <dbReference type="EMBL" id="BAQ17815.1"/>
    </source>
</evidence>
<evidence type="ECO:0000256" key="4">
    <source>
        <dbReference type="ARBA" id="ARBA00005204"/>
    </source>
</evidence>
<dbReference type="SUPFAM" id="SSF141734">
    <property type="entry name" value="HisI-like"/>
    <property type="match status" value="1"/>
</dbReference>
<dbReference type="KEGG" id="mcg:GL4_2378"/>
<reference evidence="13 14" key="1">
    <citation type="submission" date="2014-09" db="EMBL/GenBank/DDBJ databases">
        <title>Genome sequencing of Methyloceanibacter caenitepidi Gela4.</title>
        <authorList>
            <person name="Takeuchi M."/>
            <person name="Susumu S."/>
            <person name="Kamagata Y."/>
            <person name="Oshima K."/>
            <person name="Hattori M."/>
            <person name="Iwasaki W."/>
        </authorList>
    </citation>
    <scope>NUCLEOTIDE SEQUENCE [LARGE SCALE GENOMIC DNA]</scope>
    <source>
        <strain evidence="13 14">Gela4</strain>
    </source>
</reference>
<feature type="binding site" evidence="11">
    <location>
        <position position="93"/>
    </location>
    <ligand>
        <name>Mg(2+)</name>
        <dbReference type="ChEBI" id="CHEBI:18420"/>
    </ligand>
</feature>
<dbReference type="UniPathway" id="UPA00031">
    <property type="reaction ID" value="UER00008"/>
</dbReference>
<dbReference type="GO" id="GO:0004636">
    <property type="term" value="F:phosphoribosyl-ATP diphosphatase activity"/>
    <property type="evidence" value="ECO:0007669"/>
    <property type="project" value="UniProtKB-EC"/>
</dbReference>
<dbReference type="InterPro" id="IPR038019">
    <property type="entry name" value="PRib_AMP_CycHydrolase_sf"/>
</dbReference>
<dbReference type="PANTHER" id="PTHR42945:SF1">
    <property type="entry name" value="HISTIDINE BIOSYNTHESIS BIFUNCTIONAL PROTEIN HIS7"/>
    <property type="match status" value="1"/>
</dbReference>
<comment type="pathway">
    <text evidence="4">Amino-acid biosynthesis; L-histidine biosynthesis; L-histidine from 5-phospho-alpha-D-ribose 1-diphosphate: step 2/9.</text>
</comment>
<comment type="subunit">
    <text evidence="11">Homodimer.</text>
</comment>
<keyword evidence="9 11" id="KW-0378">Hydrolase</keyword>
<dbReference type="GO" id="GO:0000287">
    <property type="term" value="F:magnesium ion binding"/>
    <property type="evidence" value="ECO:0007669"/>
    <property type="project" value="UniProtKB-UniRule"/>
</dbReference>
<evidence type="ECO:0000256" key="6">
    <source>
        <dbReference type="ARBA" id="ARBA00008299"/>
    </source>
</evidence>
<comment type="catalytic activity">
    <reaction evidence="2">
        <text>1-(5-phospho-beta-D-ribosyl)-ATP + H2O = 1-(5-phospho-beta-D-ribosyl)-5'-AMP + diphosphate + H(+)</text>
        <dbReference type="Rhea" id="RHEA:22828"/>
        <dbReference type="ChEBI" id="CHEBI:15377"/>
        <dbReference type="ChEBI" id="CHEBI:15378"/>
        <dbReference type="ChEBI" id="CHEBI:33019"/>
        <dbReference type="ChEBI" id="CHEBI:59457"/>
        <dbReference type="ChEBI" id="CHEBI:73183"/>
        <dbReference type="EC" id="3.6.1.31"/>
    </reaction>
</comment>
<dbReference type="AlphaFoldDB" id="A0A0A8K4H5"/>
<name>A0A0A8K4H5_9HYPH</name>
<dbReference type="EMBL" id="AP014648">
    <property type="protein sequence ID" value="BAQ17815.1"/>
    <property type="molecule type" value="Genomic_DNA"/>
</dbReference>
<keyword evidence="7 11" id="KW-0963">Cytoplasm</keyword>
<comment type="pathway">
    <text evidence="3 11">Amino-acid biosynthesis; L-histidine biosynthesis; L-histidine from 5-phospho-alpha-D-ribose 1-diphosphate: step 3/9.</text>
</comment>
<evidence type="ECO:0000259" key="12">
    <source>
        <dbReference type="Pfam" id="PF01502"/>
    </source>
</evidence>
<evidence type="ECO:0000256" key="8">
    <source>
        <dbReference type="ARBA" id="ARBA00022605"/>
    </source>
</evidence>
<evidence type="ECO:0000313" key="14">
    <source>
        <dbReference type="Proteomes" id="UP000031643"/>
    </source>
</evidence>
<evidence type="ECO:0000256" key="7">
    <source>
        <dbReference type="ARBA" id="ARBA00022490"/>
    </source>
</evidence>